<keyword evidence="2" id="KW-1185">Reference proteome</keyword>
<proteinExistence type="predicted"/>
<dbReference type="RefSeq" id="WP_013702793.1">
    <property type="nucleotide sequence ID" value="NC_015386.1"/>
</dbReference>
<dbReference type="Proteomes" id="UP000006852">
    <property type="component" value="Plasmid pTRESU01"/>
</dbReference>
<dbReference type="AlphaFoldDB" id="F2NYQ0"/>
<sequence>MTIDEFKKDYPNLAFVKSKIRIEELGGMKDENFIFDDDTPTLVKNATTVMPLSITDFPGVLKSMSAMEAGVWAVTKCQEQGWEITRDNIESCLSNLEMDF</sequence>
<protein>
    <submittedName>
        <fullName evidence="1">Uncharacterized protein</fullName>
    </submittedName>
</protein>
<name>F2NYQ0_TRES6</name>
<reference evidence="2" key="1">
    <citation type="submission" date="2011-04" db="EMBL/GenBank/DDBJ databases">
        <title>The complete genome of plasmid of Treponema succinifaciens DSM 2489.</title>
        <authorList>
            <person name="Lucas S."/>
            <person name="Copeland A."/>
            <person name="Lapidus A."/>
            <person name="Bruce D."/>
            <person name="Goodwin L."/>
            <person name="Pitluck S."/>
            <person name="Peters L."/>
            <person name="Kyrpides N."/>
            <person name="Mavromatis K."/>
            <person name="Ivanova N."/>
            <person name="Ovchinnikova G."/>
            <person name="Teshima H."/>
            <person name="Detter J.C."/>
            <person name="Tapia R."/>
            <person name="Han C."/>
            <person name="Land M."/>
            <person name="Hauser L."/>
            <person name="Markowitz V."/>
            <person name="Cheng J.-F."/>
            <person name="Hugenholtz P."/>
            <person name="Woyke T."/>
            <person name="Wu D."/>
            <person name="Gronow S."/>
            <person name="Wellnitz S."/>
            <person name="Brambilla E."/>
            <person name="Klenk H.-P."/>
            <person name="Eisen J.A."/>
        </authorList>
    </citation>
    <scope>NUCLEOTIDE SEQUENCE [LARGE SCALE GENOMIC DNA]</scope>
    <source>
        <strain evidence="2">ATCC 33096 / DSM 2489 / 6091</strain>
        <plasmid evidence="2">Plasmid pTRESU01</plasmid>
    </source>
</reference>
<dbReference type="HOGENOM" id="CLU_2304805_0_0_12"/>
<keyword evidence="1" id="KW-0614">Plasmid</keyword>
<dbReference type="EMBL" id="CP002632">
    <property type="protein sequence ID" value="AEB15549.1"/>
    <property type="molecule type" value="Genomic_DNA"/>
</dbReference>
<gene>
    <name evidence="1" type="ordered locus">Tresu_2692</name>
</gene>
<evidence type="ECO:0000313" key="1">
    <source>
        <dbReference type="EMBL" id="AEB15549.1"/>
    </source>
</evidence>
<dbReference type="GeneID" id="302999780"/>
<dbReference type="KEGG" id="tsu:Tresu_2692"/>
<geneLocation type="plasmid" evidence="1 2">
    <name>pTRESU01</name>
</geneLocation>
<accession>F2NYQ0</accession>
<organism evidence="1 2">
    <name type="scientific">Treponema succinifaciens (strain ATCC 33096 / DSM 2489 / 6091)</name>
    <dbReference type="NCBI Taxonomy" id="869209"/>
    <lineage>
        <taxon>Bacteria</taxon>
        <taxon>Pseudomonadati</taxon>
        <taxon>Spirochaetota</taxon>
        <taxon>Spirochaetia</taxon>
        <taxon>Spirochaetales</taxon>
        <taxon>Treponemataceae</taxon>
        <taxon>Treponema</taxon>
    </lineage>
</organism>
<dbReference type="OrthoDB" id="365732at2"/>
<evidence type="ECO:0000313" key="2">
    <source>
        <dbReference type="Proteomes" id="UP000006852"/>
    </source>
</evidence>